<dbReference type="SUPFAM" id="SSF53254">
    <property type="entry name" value="Phosphoglycerate mutase-like"/>
    <property type="match status" value="1"/>
</dbReference>
<dbReference type="Proteomes" id="UP000230796">
    <property type="component" value="Unassembled WGS sequence"/>
</dbReference>
<dbReference type="EMBL" id="PFAF01000004">
    <property type="protein sequence ID" value="PIR99260.1"/>
    <property type="molecule type" value="Genomic_DNA"/>
</dbReference>
<dbReference type="InterPro" id="IPR013078">
    <property type="entry name" value="His_Pase_superF_clade-1"/>
</dbReference>
<evidence type="ECO:0000313" key="2">
    <source>
        <dbReference type="Proteomes" id="UP000230796"/>
    </source>
</evidence>
<protein>
    <recommendedName>
        <fullName evidence="3">Histidine phosphatase family protein</fullName>
    </recommendedName>
</protein>
<sequence>MVWNKHGGESVGQMSTRIAIFMQHLHTQHIDQTIVVVTHGGTMNRILEQYQLKPVKEGFRPITNTCVLVLHKSSQSCTLEEI</sequence>
<dbReference type="Gene3D" id="3.40.50.1240">
    <property type="entry name" value="Phosphoglycerate mutase-like"/>
    <property type="match status" value="1"/>
</dbReference>
<proteinExistence type="predicted"/>
<reference evidence="2" key="1">
    <citation type="submission" date="2017-09" db="EMBL/GenBank/DDBJ databases">
        <title>Depth-based differentiation of microbial function through sediment-hosted aquifers and enrichment of novel symbionts in the deep terrestrial subsurface.</title>
        <authorList>
            <person name="Probst A.J."/>
            <person name="Ladd B."/>
            <person name="Jarett J.K."/>
            <person name="Geller-Mcgrath D.E."/>
            <person name="Sieber C.M.K."/>
            <person name="Emerson J.B."/>
            <person name="Anantharaman K."/>
            <person name="Thomas B.C."/>
            <person name="Malmstrom R."/>
            <person name="Stieglmeier M."/>
            <person name="Klingl A."/>
            <person name="Woyke T."/>
            <person name="Ryan C.M."/>
            <person name="Banfield J.F."/>
        </authorList>
    </citation>
    <scope>NUCLEOTIDE SEQUENCE [LARGE SCALE GENOMIC DNA]</scope>
</reference>
<gene>
    <name evidence="1" type="ORF">COT87_00405</name>
</gene>
<name>A0A2H0VLQ8_9BACT</name>
<comment type="caution">
    <text evidence="1">The sequence shown here is derived from an EMBL/GenBank/DDBJ whole genome shotgun (WGS) entry which is preliminary data.</text>
</comment>
<dbReference type="AlphaFoldDB" id="A0A2H0VLQ8"/>
<accession>A0A2H0VLQ8</accession>
<dbReference type="Pfam" id="PF00300">
    <property type="entry name" value="His_Phos_1"/>
    <property type="match status" value="1"/>
</dbReference>
<organism evidence="1 2">
    <name type="scientific">Candidatus Collierbacteria bacterium CG10_big_fil_rev_8_21_14_0_10_44_9</name>
    <dbReference type="NCBI Taxonomy" id="1974535"/>
    <lineage>
        <taxon>Bacteria</taxon>
        <taxon>Candidatus Collieribacteriota</taxon>
    </lineage>
</organism>
<dbReference type="InterPro" id="IPR029033">
    <property type="entry name" value="His_PPase_superfam"/>
</dbReference>
<evidence type="ECO:0008006" key="3">
    <source>
        <dbReference type="Google" id="ProtNLM"/>
    </source>
</evidence>
<evidence type="ECO:0000313" key="1">
    <source>
        <dbReference type="EMBL" id="PIR99260.1"/>
    </source>
</evidence>